<dbReference type="EMBL" id="JBHSQW010000011">
    <property type="protein sequence ID" value="MFC5993674.1"/>
    <property type="molecule type" value="Genomic_DNA"/>
</dbReference>
<evidence type="ECO:0000256" key="1">
    <source>
        <dbReference type="SAM" id="MobiDB-lite"/>
    </source>
</evidence>
<evidence type="ECO:0000313" key="2">
    <source>
        <dbReference type="EMBL" id="MFC5993674.1"/>
    </source>
</evidence>
<evidence type="ECO:0000313" key="3">
    <source>
        <dbReference type="Proteomes" id="UP001596302"/>
    </source>
</evidence>
<feature type="region of interest" description="Disordered" evidence="1">
    <location>
        <begin position="1"/>
        <end position="49"/>
    </location>
</feature>
<reference evidence="3" key="1">
    <citation type="journal article" date="2019" name="Int. J. Syst. Evol. Microbiol.">
        <title>The Global Catalogue of Microorganisms (GCM) 10K type strain sequencing project: providing services to taxonomists for standard genome sequencing and annotation.</title>
        <authorList>
            <consortium name="The Broad Institute Genomics Platform"/>
            <consortium name="The Broad Institute Genome Sequencing Center for Infectious Disease"/>
            <person name="Wu L."/>
            <person name="Ma J."/>
        </authorList>
    </citation>
    <scope>NUCLEOTIDE SEQUENCE [LARGE SCALE GENOMIC DNA]</scope>
    <source>
        <strain evidence="3">CCM 8391</strain>
    </source>
</reference>
<dbReference type="Proteomes" id="UP001596302">
    <property type="component" value="Unassembled WGS sequence"/>
</dbReference>
<name>A0ABW1IYT6_9PSEU</name>
<sequence>MPQVQLTVPSRPPGARITADTEPRFRVDGTVPAGASNDERRADLVKDQA</sequence>
<comment type="caution">
    <text evidence="2">The sequence shown here is derived from an EMBL/GenBank/DDBJ whole genome shotgun (WGS) entry which is preliminary data.</text>
</comment>
<keyword evidence="3" id="KW-1185">Reference proteome</keyword>
<organism evidence="2 3">
    <name type="scientific">Pseudonocardia hispaniensis</name>
    <dbReference type="NCBI Taxonomy" id="904933"/>
    <lineage>
        <taxon>Bacteria</taxon>
        <taxon>Bacillati</taxon>
        <taxon>Actinomycetota</taxon>
        <taxon>Actinomycetes</taxon>
        <taxon>Pseudonocardiales</taxon>
        <taxon>Pseudonocardiaceae</taxon>
        <taxon>Pseudonocardia</taxon>
    </lineage>
</organism>
<protein>
    <submittedName>
        <fullName evidence="2">Uncharacterized protein</fullName>
    </submittedName>
</protein>
<gene>
    <name evidence="2" type="ORF">ACFQE5_05535</name>
</gene>
<accession>A0ABW1IYT6</accession>
<dbReference type="RefSeq" id="WP_379583509.1">
    <property type="nucleotide sequence ID" value="NZ_JBHSQW010000011.1"/>
</dbReference>
<proteinExistence type="predicted"/>
<feature type="compositionally biased region" description="Basic and acidic residues" evidence="1">
    <location>
        <begin position="37"/>
        <end position="49"/>
    </location>
</feature>